<evidence type="ECO:0000313" key="5">
    <source>
        <dbReference type="EMBL" id="OFJ54401.1"/>
    </source>
</evidence>
<evidence type="ECO:0000256" key="3">
    <source>
        <dbReference type="ARBA" id="ARBA00022827"/>
    </source>
</evidence>
<dbReference type="GO" id="GO:0016709">
    <property type="term" value="F:oxidoreductase activity, acting on paired donors, with incorporation or reduction of molecular oxygen, NAD(P)H as one donor, and incorporation of one atom of oxygen"/>
    <property type="evidence" value="ECO:0007669"/>
    <property type="project" value="UniProtKB-ARBA"/>
</dbReference>
<dbReference type="GO" id="GO:0071949">
    <property type="term" value="F:FAD binding"/>
    <property type="evidence" value="ECO:0007669"/>
    <property type="project" value="InterPro"/>
</dbReference>
<keyword evidence="6" id="KW-1185">Reference proteome</keyword>
<evidence type="ECO:0000256" key="1">
    <source>
        <dbReference type="ARBA" id="ARBA00001974"/>
    </source>
</evidence>
<dbReference type="OrthoDB" id="8670884at2"/>
<dbReference type="Proteomes" id="UP000178953">
    <property type="component" value="Unassembled WGS sequence"/>
</dbReference>
<dbReference type="InterPro" id="IPR002938">
    <property type="entry name" value="FAD-bd"/>
</dbReference>
<dbReference type="Pfam" id="PF21274">
    <property type="entry name" value="Rng_hyd_C"/>
    <property type="match status" value="1"/>
</dbReference>
<comment type="cofactor">
    <cofactor evidence="1">
        <name>FAD</name>
        <dbReference type="ChEBI" id="CHEBI:57692"/>
    </cofactor>
</comment>
<evidence type="ECO:0000313" key="6">
    <source>
        <dbReference type="Proteomes" id="UP000178953"/>
    </source>
</evidence>
<keyword evidence="2" id="KW-0285">Flavoprotein</keyword>
<dbReference type="InterPro" id="IPR036188">
    <property type="entry name" value="FAD/NAD-bd_sf"/>
</dbReference>
<protein>
    <submittedName>
        <fullName evidence="5">FAD-dependent oxidoreductase</fullName>
    </submittedName>
</protein>
<evidence type="ECO:0000256" key="2">
    <source>
        <dbReference type="ARBA" id="ARBA00022630"/>
    </source>
</evidence>
<dbReference type="PANTHER" id="PTHR43004">
    <property type="entry name" value="TRK SYSTEM POTASSIUM UPTAKE PROTEIN"/>
    <property type="match status" value="1"/>
</dbReference>
<dbReference type="RefSeq" id="WP_070352456.1">
    <property type="nucleotide sequence ID" value="NZ_CP043474.1"/>
</dbReference>
<keyword evidence="3" id="KW-0274">FAD</keyword>
<dbReference type="Pfam" id="PF01494">
    <property type="entry name" value="FAD_binding_3"/>
    <property type="match status" value="1"/>
</dbReference>
<dbReference type="Gene3D" id="3.30.70.2450">
    <property type="match status" value="1"/>
</dbReference>
<dbReference type="InterPro" id="IPR050641">
    <property type="entry name" value="RIFMO-like"/>
</dbReference>
<reference evidence="5 6" key="1">
    <citation type="submission" date="2016-09" db="EMBL/GenBank/DDBJ databases">
        <title>genome sequence of Mycobacterium sp. 739 SCH.</title>
        <authorList>
            <person name="Greninger A.L."/>
            <person name="Qin X."/>
            <person name="Jerome K."/>
            <person name="Vora S."/>
            <person name="Quinn K."/>
        </authorList>
    </citation>
    <scope>NUCLEOTIDE SEQUENCE [LARGE SCALE GENOMIC DNA]</scope>
    <source>
        <strain evidence="5 6">SCH</strain>
    </source>
</reference>
<comment type="caution">
    <text evidence="5">The sequence shown here is derived from an EMBL/GenBank/DDBJ whole genome shotgun (WGS) entry which is preliminary data.</text>
</comment>
<gene>
    <name evidence="5" type="ORF">BEL07_07445</name>
</gene>
<dbReference type="AlphaFoldDB" id="A0A1E8Q829"/>
<name>A0A1E8Q829_9MYCO</name>
<dbReference type="EMBL" id="MCHX01000013">
    <property type="protein sequence ID" value="OFJ54401.1"/>
    <property type="molecule type" value="Genomic_DNA"/>
</dbReference>
<sequence length="520" mass="54936">MTDSRTDSETAAVVISGAGPNGLLLACELALAGVRPVVLERAPGPSGELKANGLVGQIIRQLDMRGLYAAFSGASTPPEPSAGWIFAGMGLDFADLPENPMHVLPISQPEITRLLAARAADLGIDVRWGHELLDVVPRADGVAVRVAARGAEYHLDADWLVGADGGRSPVRKAAGIGFPGSTTKMVARIAHVSLPDGMLGADGSVDVPDFGRIPFGHNRFDTGGVMLFAREPGRLMVGTMEFGQAPDGTPDEMSIGELRSSLRRVLGVDVPIAAPDYPGPHVMRRIAGQNTRQAERYRAGRILLVGDAAHVHSAMGGPGLNLGMQDVFNLGWKLAAVVDGRMPADLLDSYTAERFPVGERVMMHSRAQLALMAPGPEVHSLRTLFGELIGSVDARSHLAGLLAGSDVRYDMGSGDHPLIGYMIPDLVLDDGRRVVELLRAGRPVLLDLAGEFTAPTDRVDVVRGRLTKTAPSRENLSGMLIRPDGYVAWAADGRDAPGLDAALRGWCGVEVSSASPARTP</sequence>
<dbReference type="Gene3D" id="3.50.50.60">
    <property type="entry name" value="FAD/NAD(P)-binding domain"/>
    <property type="match status" value="2"/>
</dbReference>
<dbReference type="Gene3D" id="3.40.30.120">
    <property type="match status" value="1"/>
</dbReference>
<proteinExistence type="predicted"/>
<feature type="domain" description="FAD-binding" evidence="4">
    <location>
        <begin position="11"/>
        <end position="364"/>
    </location>
</feature>
<dbReference type="SUPFAM" id="SSF51905">
    <property type="entry name" value="FAD/NAD(P)-binding domain"/>
    <property type="match status" value="1"/>
</dbReference>
<dbReference type="PANTHER" id="PTHR43004:SF19">
    <property type="entry name" value="BINDING MONOOXYGENASE, PUTATIVE (JCVI)-RELATED"/>
    <property type="match status" value="1"/>
</dbReference>
<dbReference type="PROSITE" id="PS51257">
    <property type="entry name" value="PROKAR_LIPOPROTEIN"/>
    <property type="match status" value="1"/>
</dbReference>
<accession>A0A1E8Q829</accession>
<organism evidence="5 6">
    <name type="scientific">Mycolicibacterium grossiae</name>
    <dbReference type="NCBI Taxonomy" id="1552759"/>
    <lineage>
        <taxon>Bacteria</taxon>
        <taxon>Bacillati</taxon>
        <taxon>Actinomycetota</taxon>
        <taxon>Actinomycetes</taxon>
        <taxon>Mycobacteriales</taxon>
        <taxon>Mycobacteriaceae</taxon>
        <taxon>Mycolicibacterium</taxon>
    </lineage>
</organism>
<dbReference type="PRINTS" id="PR00420">
    <property type="entry name" value="RNGMNOXGNASE"/>
</dbReference>
<evidence type="ECO:0000259" key="4">
    <source>
        <dbReference type="Pfam" id="PF01494"/>
    </source>
</evidence>